<evidence type="ECO:0000256" key="9">
    <source>
        <dbReference type="ARBA" id="ARBA00023209"/>
    </source>
</evidence>
<accession>A0A2Z4Y2S3</accession>
<dbReference type="Pfam" id="PF01066">
    <property type="entry name" value="CDP-OH_P_transf"/>
    <property type="match status" value="1"/>
</dbReference>
<evidence type="ECO:0000313" key="14">
    <source>
        <dbReference type="EMBL" id="AXA35471.1"/>
    </source>
</evidence>
<protein>
    <recommendedName>
        <fullName evidence="11">CDP-diacylglycerol--glycerol-3-phosphate 3-phosphatidyltransferase</fullName>
        <ecNumber evidence="11">2.7.8.5</ecNumber>
    </recommendedName>
</protein>
<organism evidence="14 15">
    <name type="scientific">Sumerlaea chitinivorans</name>
    <dbReference type="NCBI Taxonomy" id="2250252"/>
    <lineage>
        <taxon>Bacteria</taxon>
        <taxon>Candidatus Sumerlaeota</taxon>
        <taxon>Candidatus Sumerlaeia</taxon>
        <taxon>Candidatus Sumerlaeales</taxon>
        <taxon>Candidatus Sumerlaeaceae</taxon>
        <taxon>Candidatus Sumerlaea</taxon>
    </lineage>
</organism>
<keyword evidence="9" id="KW-0594">Phospholipid biosynthesis</keyword>
<dbReference type="NCBIfam" id="TIGR00560">
    <property type="entry name" value="pgsA"/>
    <property type="match status" value="1"/>
</dbReference>
<evidence type="ECO:0000256" key="13">
    <source>
        <dbReference type="SAM" id="Phobius"/>
    </source>
</evidence>
<keyword evidence="3" id="KW-0444">Lipid biosynthesis</keyword>
<dbReference type="EMBL" id="CP030759">
    <property type="protein sequence ID" value="AXA35471.1"/>
    <property type="molecule type" value="Genomic_DNA"/>
</dbReference>
<feature type="transmembrane region" description="Helical" evidence="13">
    <location>
        <begin position="139"/>
        <end position="156"/>
    </location>
</feature>
<dbReference type="Gene3D" id="1.20.120.1760">
    <property type="match status" value="1"/>
</dbReference>
<sequence>MNLANKLTVGRILLIPLIVGFLQVENLSNNLKFVLCGRMAALVLFIVASVTDMLDGYLARRYSMITNFGRLMDPLADKLLTMAAFVCFVEIRGPNNLPVFPAWAIVLILAREFLVTGLRALALEHGRVIQADHLGKHKTIWQLIGISTVIAALSLRDYLRLTQSPLLPTVDRWLPWGFAAILAIILILTVLSGVVYVAKNWDVIADHDQVK</sequence>
<dbReference type="PROSITE" id="PS00379">
    <property type="entry name" value="CDP_ALCOHOL_P_TRANSF"/>
    <property type="match status" value="1"/>
</dbReference>
<feature type="transmembrane region" description="Helical" evidence="13">
    <location>
        <begin position="176"/>
        <end position="198"/>
    </location>
</feature>
<dbReference type="Proteomes" id="UP000262583">
    <property type="component" value="Chromosome"/>
</dbReference>
<proteinExistence type="inferred from homology"/>
<keyword evidence="7" id="KW-0443">Lipid metabolism</keyword>
<comment type="subcellular location">
    <subcellularLocation>
        <location evidence="1">Membrane</location>
        <topology evidence="1">Multi-pass membrane protein</topology>
    </subcellularLocation>
</comment>
<dbReference type="InterPro" id="IPR000462">
    <property type="entry name" value="CDP-OH_P_trans"/>
</dbReference>
<feature type="transmembrane region" description="Helical" evidence="13">
    <location>
        <begin position="7"/>
        <end position="24"/>
    </location>
</feature>
<keyword evidence="4 12" id="KW-0808">Transferase</keyword>
<feature type="transmembrane region" description="Helical" evidence="13">
    <location>
        <begin position="30"/>
        <end position="54"/>
    </location>
</feature>
<keyword evidence="8 13" id="KW-0472">Membrane</keyword>
<dbReference type="InterPro" id="IPR050324">
    <property type="entry name" value="CDP-alcohol_PTase-I"/>
</dbReference>
<evidence type="ECO:0000256" key="10">
    <source>
        <dbReference type="ARBA" id="ARBA00023264"/>
    </source>
</evidence>
<evidence type="ECO:0000256" key="3">
    <source>
        <dbReference type="ARBA" id="ARBA00022516"/>
    </source>
</evidence>
<evidence type="ECO:0000256" key="12">
    <source>
        <dbReference type="RuleBase" id="RU003750"/>
    </source>
</evidence>
<evidence type="ECO:0000256" key="7">
    <source>
        <dbReference type="ARBA" id="ARBA00023098"/>
    </source>
</evidence>
<dbReference type="PIRSF" id="PIRSF000847">
    <property type="entry name" value="Phos_ph_gly_syn"/>
    <property type="match status" value="1"/>
</dbReference>
<dbReference type="GO" id="GO:0046474">
    <property type="term" value="P:glycerophospholipid biosynthetic process"/>
    <property type="evidence" value="ECO:0007669"/>
    <property type="project" value="TreeGrafter"/>
</dbReference>
<keyword evidence="6 13" id="KW-1133">Transmembrane helix</keyword>
<dbReference type="EC" id="2.7.8.5" evidence="11"/>
<dbReference type="InterPro" id="IPR043130">
    <property type="entry name" value="CDP-OH_PTrfase_TM_dom"/>
</dbReference>
<dbReference type="AlphaFoldDB" id="A0A2Z4Y2S3"/>
<gene>
    <name evidence="14" type="ORF">BRCON_0694</name>
</gene>
<dbReference type="PANTHER" id="PTHR14269:SF62">
    <property type="entry name" value="CDP-DIACYLGLYCEROL--GLYCEROL-3-PHOSPHATE 3-PHOSPHATIDYLTRANSFERASE 1, CHLOROPLASTIC"/>
    <property type="match status" value="1"/>
</dbReference>
<dbReference type="PANTHER" id="PTHR14269">
    <property type="entry name" value="CDP-DIACYLGLYCEROL--GLYCEROL-3-PHOSPHATE 3-PHOSPHATIDYLTRANSFERASE-RELATED"/>
    <property type="match status" value="1"/>
</dbReference>
<evidence type="ECO:0000313" key="15">
    <source>
        <dbReference type="Proteomes" id="UP000262583"/>
    </source>
</evidence>
<keyword evidence="10" id="KW-1208">Phospholipid metabolism</keyword>
<evidence type="ECO:0000256" key="2">
    <source>
        <dbReference type="ARBA" id="ARBA00010441"/>
    </source>
</evidence>
<name>A0A2Z4Y2S3_SUMC1</name>
<evidence type="ECO:0000256" key="5">
    <source>
        <dbReference type="ARBA" id="ARBA00022692"/>
    </source>
</evidence>
<reference evidence="14 15" key="1">
    <citation type="submission" date="2018-05" db="EMBL/GenBank/DDBJ databases">
        <title>A metagenomic window into the 2 km-deep terrestrial subsurface aquifer revealed taxonomically and functionally diverse microbial community comprising novel uncultured bacterial lineages.</title>
        <authorList>
            <person name="Kadnikov V.V."/>
            <person name="Mardanov A.V."/>
            <person name="Beletsky A.V."/>
            <person name="Banks D."/>
            <person name="Pimenov N.V."/>
            <person name="Frank Y.A."/>
            <person name="Karnachuk O.V."/>
            <person name="Ravin N.V."/>
        </authorList>
    </citation>
    <scope>NUCLEOTIDE SEQUENCE [LARGE SCALE GENOMIC DNA]</scope>
    <source>
        <strain evidence="14">BY</strain>
    </source>
</reference>
<dbReference type="GO" id="GO:0016020">
    <property type="term" value="C:membrane"/>
    <property type="evidence" value="ECO:0007669"/>
    <property type="project" value="UniProtKB-SubCell"/>
</dbReference>
<dbReference type="GO" id="GO:0008444">
    <property type="term" value="F:CDP-diacylglycerol-glycerol-3-phosphate 3-phosphatidyltransferase activity"/>
    <property type="evidence" value="ECO:0007669"/>
    <property type="project" value="UniProtKB-UniRule"/>
</dbReference>
<evidence type="ECO:0000256" key="11">
    <source>
        <dbReference type="NCBIfam" id="TIGR00560"/>
    </source>
</evidence>
<dbReference type="InterPro" id="IPR004570">
    <property type="entry name" value="Phosphatidylglycerol_P_synth"/>
</dbReference>
<evidence type="ECO:0000256" key="6">
    <source>
        <dbReference type="ARBA" id="ARBA00022989"/>
    </source>
</evidence>
<evidence type="ECO:0000256" key="1">
    <source>
        <dbReference type="ARBA" id="ARBA00004141"/>
    </source>
</evidence>
<keyword evidence="5 13" id="KW-0812">Transmembrane</keyword>
<dbReference type="InterPro" id="IPR048254">
    <property type="entry name" value="CDP_ALCOHOL_P_TRANSF_CS"/>
</dbReference>
<comment type="similarity">
    <text evidence="2 12">Belongs to the CDP-alcohol phosphatidyltransferase class-I family.</text>
</comment>
<evidence type="ECO:0000256" key="8">
    <source>
        <dbReference type="ARBA" id="ARBA00023136"/>
    </source>
</evidence>
<evidence type="ECO:0000256" key="4">
    <source>
        <dbReference type="ARBA" id="ARBA00022679"/>
    </source>
</evidence>
<dbReference type="KEGG" id="schv:BRCON_0694"/>